<evidence type="ECO:0000313" key="6">
    <source>
        <dbReference type="Proteomes" id="UP001277761"/>
    </source>
</evidence>
<dbReference type="EC" id="2.4.2.3" evidence="1"/>
<dbReference type="InterPro" id="IPR035994">
    <property type="entry name" value="Nucleoside_phosphorylase_sf"/>
</dbReference>
<dbReference type="EMBL" id="JAXAVX010000010">
    <property type="protein sequence ID" value="MDX8153072.1"/>
    <property type="molecule type" value="Genomic_DNA"/>
</dbReference>
<keyword evidence="6" id="KW-1185">Reference proteome</keyword>
<dbReference type="RefSeq" id="WP_319955224.1">
    <property type="nucleotide sequence ID" value="NZ_JAXAVX010000010.1"/>
</dbReference>
<accession>A0ABU4VMJ4</accession>
<protein>
    <recommendedName>
        <fullName evidence="2">Uridine phosphorylase</fullName>
        <ecNumber evidence="1">2.4.2.3</ecNumber>
    </recommendedName>
</protein>
<dbReference type="PANTHER" id="PTHR43691">
    <property type="entry name" value="URIDINE PHOSPHORYLASE"/>
    <property type="match status" value="1"/>
</dbReference>
<evidence type="ECO:0000313" key="5">
    <source>
        <dbReference type="EMBL" id="MDX8153072.1"/>
    </source>
</evidence>
<gene>
    <name evidence="5" type="ORF">SK069_15845</name>
</gene>
<dbReference type="Proteomes" id="UP001277761">
    <property type="component" value="Unassembled WGS sequence"/>
</dbReference>
<organism evidence="5 6">
    <name type="scientific">Patulibacter brassicae</name>
    <dbReference type="NCBI Taxonomy" id="1705717"/>
    <lineage>
        <taxon>Bacteria</taxon>
        <taxon>Bacillati</taxon>
        <taxon>Actinomycetota</taxon>
        <taxon>Thermoleophilia</taxon>
        <taxon>Solirubrobacterales</taxon>
        <taxon>Patulibacteraceae</taxon>
        <taxon>Patulibacter</taxon>
    </lineage>
</organism>
<proteinExistence type="predicted"/>
<name>A0ABU4VMJ4_9ACTN</name>
<sequence length="225" mass="22519">MRPLPPMLHLVNPVAERAIVLGDPGRALELAQSLLERPLMSNHQRGLWGYTGRAADGEPLTIQSTGTGGPSAVAVLTELAAAGVRRVVRAGSAIAVEPDRPNLPHVVSAAVAADGASAALGLGPTAAPEAGLAERLDVACDGRSVAVLSVDLLPQDGGPVPSLDGMDALDRQTAPLLGAAARLGVPAAAVLAFPRGDEDEAARAAWWRALGAAAAAALVDATAAG</sequence>
<dbReference type="PANTHER" id="PTHR43691:SF11">
    <property type="entry name" value="FI09636P-RELATED"/>
    <property type="match status" value="1"/>
</dbReference>
<evidence type="ECO:0000256" key="2">
    <source>
        <dbReference type="ARBA" id="ARBA00021980"/>
    </source>
</evidence>
<comment type="catalytic activity">
    <reaction evidence="3">
        <text>uridine + phosphate = alpha-D-ribose 1-phosphate + uracil</text>
        <dbReference type="Rhea" id="RHEA:24388"/>
        <dbReference type="ChEBI" id="CHEBI:16704"/>
        <dbReference type="ChEBI" id="CHEBI:17568"/>
        <dbReference type="ChEBI" id="CHEBI:43474"/>
        <dbReference type="ChEBI" id="CHEBI:57720"/>
        <dbReference type="EC" id="2.4.2.3"/>
    </reaction>
</comment>
<evidence type="ECO:0000256" key="1">
    <source>
        <dbReference type="ARBA" id="ARBA00011888"/>
    </source>
</evidence>
<dbReference type="Gene3D" id="3.40.50.1580">
    <property type="entry name" value="Nucleoside phosphorylase domain"/>
    <property type="match status" value="1"/>
</dbReference>
<reference evidence="5 6" key="1">
    <citation type="submission" date="2023-11" db="EMBL/GenBank/DDBJ databases">
        <authorList>
            <person name="Xu M."/>
            <person name="Jiang T."/>
        </authorList>
    </citation>
    <scope>NUCLEOTIDE SEQUENCE [LARGE SCALE GENOMIC DNA]</scope>
    <source>
        <strain evidence="5 6">SD</strain>
    </source>
</reference>
<feature type="domain" description="Nucleoside phosphorylase" evidence="4">
    <location>
        <begin position="17"/>
        <end position="119"/>
    </location>
</feature>
<evidence type="ECO:0000256" key="3">
    <source>
        <dbReference type="ARBA" id="ARBA00048447"/>
    </source>
</evidence>
<dbReference type="SUPFAM" id="SSF53167">
    <property type="entry name" value="Purine and uridine phosphorylases"/>
    <property type="match status" value="1"/>
</dbReference>
<comment type="caution">
    <text evidence="5">The sequence shown here is derived from an EMBL/GenBank/DDBJ whole genome shotgun (WGS) entry which is preliminary data.</text>
</comment>
<dbReference type="Pfam" id="PF01048">
    <property type="entry name" value="PNP_UDP_1"/>
    <property type="match status" value="1"/>
</dbReference>
<evidence type="ECO:0000259" key="4">
    <source>
        <dbReference type="Pfam" id="PF01048"/>
    </source>
</evidence>
<dbReference type="InterPro" id="IPR000845">
    <property type="entry name" value="Nucleoside_phosphorylase_d"/>
</dbReference>